<sequence length="140" mass="16181">MYMKTLFLKRLIFIFLLFVACYSSAQSLRSLPFQKRDSTLIRIAKETLKKKAPEYLIENGAPIISKHRVRYLTPAEEKEVPEFSTFYGAKSGQVYYIVEFPQDESIESFDAGFVAQVYIWEDTSRPFSIALGNSLIMDLK</sequence>
<proteinExistence type="predicted"/>
<dbReference type="Proteomes" id="UP000315444">
    <property type="component" value="Unassembled WGS sequence"/>
</dbReference>
<dbReference type="AlphaFoldDB" id="A0AB38PQI4"/>
<evidence type="ECO:0000313" key="2">
    <source>
        <dbReference type="EMBL" id="TWV48492.1"/>
    </source>
</evidence>
<dbReference type="EMBL" id="VOHT01000005">
    <property type="protein sequence ID" value="TWV48492.1"/>
    <property type="molecule type" value="Genomic_DNA"/>
</dbReference>
<organism evidence="2 4">
    <name type="scientific">Bacteroides fragilis</name>
    <dbReference type="NCBI Taxonomy" id="817"/>
    <lineage>
        <taxon>Bacteria</taxon>
        <taxon>Pseudomonadati</taxon>
        <taxon>Bacteroidota</taxon>
        <taxon>Bacteroidia</taxon>
        <taxon>Bacteroidales</taxon>
        <taxon>Bacteroidaceae</taxon>
        <taxon>Bacteroides</taxon>
    </lineage>
</organism>
<comment type="caution">
    <text evidence="2">The sequence shown here is derived from an EMBL/GenBank/DDBJ whole genome shotgun (WGS) entry which is preliminary data.</text>
</comment>
<dbReference type="EMBL" id="VOHV01000005">
    <property type="protein sequence ID" value="TWV40894.1"/>
    <property type="molecule type" value="Genomic_DNA"/>
</dbReference>
<gene>
    <name evidence="2" type="ORF">FSA03_13980</name>
    <name evidence="1" type="ORF">FSA06_12045</name>
</gene>
<evidence type="ECO:0000313" key="1">
    <source>
        <dbReference type="EMBL" id="TWV40894.1"/>
    </source>
</evidence>
<dbReference type="Proteomes" id="UP000319026">
    <property type="component" value="Unassembled WGS sequence"/>
</dbReference>
<dbReference type="PROSITE" id="PS51257">
    <property type="entry name" value="PROKAR_LIPOPROTEIN"/>
    <property type="match status" value="1"/>
</dbReference>
<accession>A0AB38PQI4</accession>
<reference evidence="2 4" key="2">
    <citation type="submission" date="2019-07" db="EMBL/GenBank/DDBJ databases">
        <title>Genome Sequencing of Bacteroides fragilis.</title>
        <authorList>
            <person name="Pinto K.M."/>
            <person name="Ruoff K.L."/>
            <person name="Price C.E."/>
            <person name="Valls R.A."/>
            <person name="O'Toole G.A."/>
        </authorList>
    </citation>
    <scope>NUCLEOTIDE SEQUENCE [LARGE SCALE GENOMIC DNA]</scope>
    <source>
        <strain evidence="2 4">AD135F_3B</strain>
    </source>
</reference>
<evidence type="ECO:0000313" key="4">
    <source>
        <dbReference type="Proteomes" id="UP000319026"/>
    </source>
</evidence>
<evidence type="ECO:0000313" key="3">
    <source>
        <dbReference type="Proteomes" id="UP000315444"/>
    </source>
</evidence>
<reference evidence="1 3" key="1">
    <citation type="submission" date="2019-07" db="EMBL/GenBank/DDBJ databases">
        <title>Genome sequencing of Bacteroides fragilis.</title>
        <authorList>
            <person name="Galasyn E.V."/>
            <person name="Ruoff K.L."/>
            <person name="Price C.E."/>
            <person name="Valls R.A."/>
            <person name="O'Toole G.A."/>
        </authorList>
    </citation>
    <scope>NUCLEOTIDE SEQUENCE [LARGE SCALE GENOMIC DNA]</scope>
    <source>
        <strain evidence="1 3">AD135F_1B</strain>
    </source>
</reference>
<name>A0AB38PQI4_BACFG</name>
<protein>
    <submittedName>
        <fullName evidence="2">Uncharacterized protein</fullName>
    </submittedName>
</protein>
<dbReference type="RefSeq" id="WP_146332377.1">
    <property type="nucleotide sequence ID" value="NZ_VOHT01000005.1"/>
</dbReference>